<keyword evidence="2" id="KW-1185">Reference proteome</keyword>
<name>K3W8Z0_GLOUD</name>
<reference evidence="2" key="2">
    <citation type="submission" date="2010-04" db="EMBL/GenBank/DDBJ databases">
        <authorList>
            <person name="Buell R."/>
            <person name="Hamilton J."/>
            <person name="Hostetler J."/>
        </authorList>
    </citation>
    <scope>NUCLEOTIDE SEQUENCE [LARGE SCALE GENOMIC DNA]</scope>
    <source>
        <strain evidence="2">DAOM:BR144</strain>
    </source>
</reference>
<dbReference type="EnsemblProtists" id="PYU1_T001431">
    <property type="protein sequence ID" value="PYU1_T001431"/>
    <property type="gene ID" value="PYU1_G001431"/>
</dbReference>
<reference evidence="2" key="1">
    <citation type="journal article" date="2010" name="Genome Biol.">
        <title>Genome sequence of the necrotrophic plant pathogen Pythium ultimum reveals original pathogenicity mechanisms and effector repertoire.</title>
        <authorList>
            <person name="Levesque C.A."/>
            <person name="Brouwer H."/>
            <person name="Cano L."/>
            <person name="Hamilton J.P."/>
            <person name="Holt C."/>
            <person name="Huitema E."/>
            <person name="Raffaele S."/>
            <person name="Robideau G.P."/>
            <person name="Thines M."/>
            <person name="Win J."/>
            <person name="Zerillo M.M."/>
            <person name="Beakes G.W."/>
            <person name="Boore J.L."/>
            <person name="Busam D."/>
            <person name="Dumas B."/>
            <person name="Ferriera S."/>
            <person name="Fuerstenberg S.I."/>
            <person name="Gachon C.M."/>
            <person name="Gaulin E."/>
            <person name="Govers F."/>
            <person name="Grenville-Briggs L."/>
            <person name="Horner N."/>
            <person name="Hostetler J."/>
            <person name="Jiang R.H."/>
            <person name="Johnson J."/>
            <person name="Krajaejun T."/>
            <person name="Lin H."/>
            <person name="Meijer H.J."/>
            <person name="Moore B."/>
            <person name="Morris P."/>
            <person name="Phuntmart V."/>
            <person name="Puiu D."/>
            <person name="Shetty J."/>
            <person name="Stajich J.E."/>
            <person name="Tripathy S."/>
            <person name="Wawra S."/>
            <person name="van West P."/>
            <person name="Whitty B.R."/>
            <person name="Coutinho P.M."/>
            <person name="Henrissat B."/>
            <person name="Martin F."/>
            <person name="Thomas P.D."/>
            <person name="Tyler B.M."/>
            <person name="De Vries R.P."/>
            <person name="Kamoun S."/>
            <person name="Yandell M."/>
            <person name="Tisserat N."/>
            <person name="Buell C.R."/>
        </authorList>
    </citation>
    <scope>NUCLEOTIDE SEQUENCE</scope>
    <source>
        <strain evidence="2">DAOM:BR144</strain>
    </source>
</reference>
<organism evidence="1 2">
    <name type="scientific">Globisporangium ultimum (strain ATCC 200006 / CBS 805.95 / DAOM BR144)</name>
    <name type="common">Pythium ultimum</name>
    <dbReference type="NCBI Taxonomy" id="431595"/>
    <lineage>
        <taxon>Eukaryota</taxon>
        <taxon>Sar</taxon>
        <taxon>Stramenopiles</taxon>
        <taxon>Oomycota</taxon>
        <taxon>Peronosporomycetes</taxon>
        <taxon>Pythiales</taxon>
        <taxon>Pythiaceae</taxon>
        <taxon>Globisporangium</taxon>
    </lineage>
</organism>
<evidence type="ECO:0000313" key="1">
    <source>
        <dbReference type="EnsemblProtists" id="PYU1_T001431"/>
    </source>
</evidence>
<proteinExistence type="predicted"/>
<protein>
    <submittedName>
        <fullName evidence="1">Uncharacterized protein</fullName>
    </submittedName>
</protein>
<dbReference type="HOGENOM" id="CLU_941590_0_0_1"/>
<dbReference type="AlphaFoldDB" id="K3W8Z0"/>
<dbReference type="EMBL" id="GL376626">
    <property type="status" value="NOT_ANNOTATED_CDS"/>
    <property type="molecule type" value="Genomic_DNA"/>
</dbReference>
<dbReference type="InParanoid" id="K3W8Z0"/>
<reference evidence="1" key="3">
    <citation type="submission" date="2015-02" db="UniProtKB">
        <authorList>
            <consortium name="EnsemblProtists"/>
        </authorList>
    </citation>
    <scope>IDENTIFICATION</scope>
    <source>
        <strain evidence="1">DAOM BR144</strain>
    </source>
</reference>
<dbReference type="VEuPathDB" id="FungiDB:PYU1_G001431"/>
<evidence type="ECO:0000313" key="2">
    <source>
        <dbReference type="Proteomes" id="UP000019132"/>
    </source>
</evidence>
<accession>K3W8Z0</accession>
<sequence>MAQPLQGGDDAFAWPKMHAAPAPDPFQAYPQDVPLSDEELLMLEAQRSPLPLLPSDCRVSGMEGMFGAISPVRGIGPFLSAEERDALMFLLQTDVEENDDGSSSADGLAAAYPSSSSAVSYGCRPAFNQSANDASGSETPQSVDQPIVTLAPKKRRRRRQKEELDFLRVHVVALETQIARLRQKEMDRAYGAAQTGGQLLFMAPMNPPGMWERVANDQLARARAAMLENMHLRAQYEAQLHLVKRLEAMAHNSSCYPIPALSISSMQDDSAVFALLGHDLDAQASDATRIVQGYRS</sequence>
<dbReference type="Proteomes" id="UP000019132">
    <property type="component" value="Unassembled WGS sequence"/>
</dbReference>